<sequence>MIIRTIKVKAPPPLILILLVSSLIEINSQYLANNFFTSTDVNPGFYSTISQSGFDLMASFLTDRTNKVMKFGDFNFNVTAPLNSIETLQLSSISIDFYDHVAFSSKLISEESQLKWSGRNFKVTIKSEYKIFSNGGEISGIVPLLLEGTSFNLYLKTGVNGDGHLKTELTKCNVVPDKITLAFTSSESDVLKNTIAEIYKVVRQNINDVICPTLVDEIVPVISNRLFNTPLSVALFDHYFLNYGLLGNVTYAKGKVELAHRGNAFGILRQGRTRLNDFRLPFKANELVAVENEKMVTFTISNYTLSSLLFWMDQYRKLDFEINSSAINNTMIAGYLKTDCGVEDICAGTLFPSLAEKFPNGVVMIKTHTVSFPVVKISKGKVNITMESKVDAFVQQPDKKRRFLTANMFAEISLQKPSFKDYSFNGQLKIEKTKISNVVSLVDGINADSLEFLVNALNELFIADEMMKKLKDGIKLPIILDFEQKKSEVTFLEDKMMISADYCFDEGCKASVGAGHLQASTDTDASYYDVVQSS</sequence>
<organism evidence="1 2">
    <name type="scientific">Rhabditophanes sp. KR3021</name>
    <dbReference type="NCBI Taxonomy" id="114890"/>
    <lineage>
        <taxon>Eukaryota</taxon>
        <taxon>Metazoa</taxon>
        <taxon>Ecdysozoa</taxon>
        <taxon>Nematoda</taxon>
        <taxon>Chromadorea</taxon>
        <taxon>Rhabditida</taxon>
        <taxon>Tylenchina</taxon>
        <taxon>Panagrolaimomorpha</taxon>
        <taxon>Strongyloidoidea</taxon>
        <taxon>Alloionematidae</taxon>
        <taxon>Rhabditophanes</taxon>
    </lineage>
</organism>
<name>A0AC35UD12_9BILA</name>
<evidence type="ECO:0000313" key="2">
    <source>
        <dbReference type="WBParaSite" id="RSKR_0001032900.1"/>
    </source>
</evidence>
<reference evidence="2" key="1">
    <citation type="submission" date="2016-11" db="UniProtKB">
        <authorList>
            <consortium name="WormBaseParasite"/>
        </authorList>
    </citation>
    <scope>IDENTIFICATION</scope>
    <source>
        <strain evidence="2">KR3021</strain>
    </source>
</reference>
<accession>A0AC35UD12</accession>
<dbReference type="Proteomes" id="UP000095286">
    <property type="component" value="Unplaced"/>
</dbReference>
<proteinExistence type="predicted"/>
<protein>
    <submittedName>
        <fullName evidence="2">BPI2 domain-containing protein</fullName>
    </submittedName>
</protein>
<evidence type="ECO:0000313" key="1">
    <source>
        <dbReference type="Proteomes" id="UP000095286"/>
    </source>
</evidence>
<dbReference type="WBParaSite" id="RSKR_0001032900.1">
    <property type="protein sequence ID" value="RSKR_0001032900.1"/>
    <property type="gene ID" value="RSKR_0001032900"/>
</dbReference>